<organism evidence="2 3">
    <name type="scientific">Gonapodya prolifera (strain JEL478)</name>
    <name type="common">Monoblepharis prolifera</name>
    <dbReference type="NCBI Taxonomy" id="1344416"/>
    <lineage>
        <taxon>Eukaryota</taxon>
        <taxon>Fungi</taxon>
        <taxon>Fungi incertae sedis</taxon>
        <taxon>Chytridiomycota</taxon>
        <taxon>Chytridiomycota incertae sedis</taxon>
        <taxon>Monoblepharidomycetes</taxon>
        <taxon>Monoblepharidales</taxon>
        <taxon>Gonapodyaceae</taxon>
        <taxon>Gonapodya</taxon>
    </lineage>
</organism>
<dbReference type="EMBL" id="KQ965760">
    <property type="protein sequence ID" value="KXS15644.1"/>
    <property type="molecule type" value="Genomic_DNA"/>
</dbReference>
<reference evidence="2 3" key="1">
    <citation type="journal article" date="2015" name="Genome Biol. Evol.">
        <title>Phylogenomic analyses indicate that early fungi evolved digesting cell walls of algal ancestors of land plants.</title>
        <authorList>
            <person name="Chang Y."/>
            <person name="Wang S."/>
            <person name="Sekimoto S."/>
            <person name="Aerts A.L."/>
            <person name="Choi C."/>
            <person name="Clum A."/>
            <person name="LaButti K.M."/>
            <person name="Lindquist E.A."/>
            <person name="Yee Ngan C."/>
            <person name="Ohm R.A."/>
            <person name="Salamov A.A."/>
            <person name="Grigoriev I.V."/>
            <person name="Spatafora J.W."/>
            <person name="Berbee M.L."/>
        </authorList>
    </citation>
    <scope>NUCLEOTIDE SEQUENCE [LARGE SCALE GENOMIC DNA]</scope>
    <source>
        <strain evidence="2 3">JEL478</strain>
    </source>
</reference>
<feature type="compositionally biased region" description="Basic residues" evidence="1">
    <location>
        <begin position="154"/>
        <end position="163"/>
    </location>
</feature>
<feature type="region of interest" description="Disordered" evidence="1">
    <location>
        <begin position="245"/>
        <end position="306"/>
    </location>
</feature>
<feature type="compositionally biased region" description="Low complexity" evidence="1">
    <location>
        <begin position="354"/>
        <end position="367"/>
    </location>
</feature>
<feature type="compositionally biased region" description="Basic and acidic residues" evidence="1">
    <location>
        <begin position="970"/>
        <end position="979"/>
    </location>
</feature>
<feature type="compositionally biased region" description="Polar residues" evidence="1">
    <location>
        <begin position="66"/>
        <end position="82"/>
    </location>
</feature>
<feature type="compositionally biased region" description="Polar residues" evidence="1">
    <location>
        <begin position="994"/>
        <end position="1007"/>
    </location>
</feature>
<feature type="compositionally biased region" description="Pro residues" evidence="1">
    <location>
        <begin position="368"/>
        <end position="378"/>
    </location>
</feature>
<evidence type="ECO:0008006" key="4">
    <source>
        <dbReference type="Google" id="ProtNLM"/>
    </source>
</evidence>
<evidence type="ECO:0000313" key="2">
    <source>
        <dbReference type="EMBL" id="KXS15644.1"/>
    </source>
</evidence>
<dbReference type="SUPFAM" id="SSF81383">
    <property type="entry name" value="F-box domain"/>
    <property type="match status" value="1"/>
</dbReference>
<evidence type="ECO:0000313" key="3">
    <source>
        <dbReference type="Proteomes" id="UP000070544"/>
    </source>
</evidence>
<feature type="region of interest" description="Disordered" evidence="1">
    <location>
        <begin position="139"/>
        <end position="227"/>
    </location>
</feature>
<feature type="compositionally biased region" description="Gly residues" evidence="1">
    <location>
        <begin position="34"/>
        <end position="44"/>
    </location>
</feature>
<dbReference type="InterPro" id="IPR036047">
    <property type="entry name" value="F-box-like_dom_sf"/>
</dbReference>
<feature type="compositionally biased region" description="Polar residues" evidence="1">
    <location>
        <begin position="916"/>
        <end position="929"/>
    </location>
</feature>
<feature type="compositionally biased region" description="Basic residues" evidence="1">
    <location>
        <begin position="265"/>
        <end position="275"/>
    </location>
</feature>
<feature type="region of interest" description="Disordered" evidence="1">
    <location>
        <begin position="970"/>
        <end position="1030"/>
    </location>
</feature>
<feature type="region of interest" description="Disordered" evidence="1">
    <location>
        <begin position="844"/>
        <end position="941"/>
    </location>
</feature>
<dbReference type="OrthoDB" id="10689189at2759"/>
<protein>
    <recommendedName>
        <fullName evidence="4">F-box domain-containing protein</fullName>
    </recommendedName>
</protein>
<feature type="compositionally biased region" description="Polar residues" evidence="1">
    <location>
        <begin position="878"/>
        <end position="889"/>
    </location>
</feature>
<feature type="compositionally biased region" description="Polar residues" evidence="1">
    <location>
        <begin position="277"/>
        <end position="303"/>
    </location>
</feature>
<keyword evidence="3" id="KW-1185">Reference proteome</keyword>
<feature type="compositionally biased region" description="Basic residues" evidence="1">
    <location>
        <begin position="190"/>
        <end position="199"/>
    </location>
</feature>
<feature type="region of interest" description="Disordered" evidence="1">
    <location>
        <begin position="61"/>
        <end position="82"/>
    </location>
</feature>
<feature type="compositionally biased region" description="Low complexity" evidence="1">
    <location>
        <begin position="200"/>
        <end position="213"/>
    </location>
</feature>
<evidence type="ECO:0000256" key="1">
    <source>
        <dbReference type="SAM" id="MobiDB-lite"/>
    </source>
</evidence>
<feature type="compositionally biased region" description="Basic and acidic residues" evidence="1">
    <location>
        <begin position="1"/>
        <end position="12"/>
    </location>
</feature>
<feature type="region of interest" description="Disordered" evidence="1">
    <location>
        <begin position="1"/>
        <end position="44"/>
    </location>
</feature>
<accession>A0A139AGF5</accession>
<feature type="compositionally biased region" description="Basic and acidic residues" evidence="1">
    <location>
        <begin position="143"/>
        <end position="153"/>
    </location>
</feature>
<feature type="compositionally biased region" description="Low complexity" evidence="1">
    <location>
        <begin position="175"/>
        <end position="189"/>
    </location>
</feature>
<feature type="region of interest" description="Disordered" evidence="1">
    <location>
        <begin position="659"/>
        <end position="678"/>
    </location>
</feature>
<dbReference type="AlphaFoldDB" id="A0A139AGF5"/>
<name>A0A139AGF5_GONPJ</name>
<gene>
    <name evidence="2" type="ORF">M427DRAFT_319776</name>
</gene>
<sequence length="1046" mass="112608">MGDHECSGFEDRWDLDEGATRRSGSKIKGKSRDGGSGVDSGVPGGGGLVWGVQRVDQHIFGHEPPTSATAQERQGKQGTNSTGSIALPFELLQSILLRAALHNPRSVASFSLVNRQWRDVTETLYRDLWNADKVPRVLSKLGGGKDRAKDSSAHRRRRDRHRGGGTTPSIRTDHGPSPLGPHLNLPHLPHSSHSHHPRRSLSATIPPSHLGSLAPPPPHSPSHRRKSSLSAVFAAVASSVLSSLSAPDDAAAPSPPPPPEDTRISHSHSHRRARRTSVPTRPSNAGHLSTTSPFGSLTSTPAGSPSDLLMYKQAFVRRERLRALSRRGLCITSGKTGTILIVDPDPRGAKVRTVVTSSETSTLDPSTPHSPPRPPTPGDPRVLFSPCGLRLVYRGDDHRLWTCFVDGSDVVELVAPRIIGANGAHGPTQMEARNPPDLGAFDPPEPPLTYRFSPSPCRYVLLATHVSFRLGVAIHVVDLESLRTVLVGLFERVDKAEVSADGQWVALVRRWDVGGQGDEPVEEELGVFPCLWDSADLTGSGTEHVLEEANVTLTPALVSRLRFSQSEFFLPTAPNFIFLARPASLLVTSTSNVSGWPDLELVAVNLVHPVMREAAEKARTEDGAVGEREFESAIRNGDGSAAKVVFRVNAVQMAKFPIRGGGSRGRKGSLSSTPGSIATSNAQADGHALLFSPRTHVSLDVHSGRYALAAVIWAGDTKAKRILAFKLGDPMSRDSEVDADPERPKAVRVDRRFERGVVAGWEHPRRFVVAETRVGGRRWVVRLDGRVDVERGEVEGFGGSVRSAGTLDAFGHVQGLVSGGGDWVQVVGGMVRVVVGVDVEEGDAIQDRNGSRSGKSLSPLPPSSRRRQPSSAVRPSRGTSSTTSLTPTVNPYRVDPLYMNGSLTSEGDETPEKGVSGTTDQDAESSQTGRGHKGYEDLFTETLSDGPGAAMSRLVERILGVGIRDWAKGSEKANTEMEQRGSAPAEGGNGHMPSETQNDVESVQPSSNEHDKESGRGHRRKDSRGRRTEYMALTFPGDYAVWSPIW</sequence>
<feature type="region of interest" description="Disordered" evidence="1">
    <location>
        <begin position="354"/>
        <end position="381"/>
    </location>
</feature>
<proteinExistence type="predicted"/>
<dbReference type="CDD" id="cd09917">
    <property type="entry name" value="F-box_SF"/>
    <property type="match status" value="1"/>
</dbReference>
<dbReference type="Proteomes" id="UP000070544">
    <property type="component" value="Unassembled WGS sequence"/>
</dbReference>